<sequence length="375" mass="43511">MEEWVADANEAVSLRLVRDSKDEMYKDIVGIDGDRRVLEPFHPTFTYPIFGDKEAIFGYKGLKVRIDMASGSMKEYLSITYREKINSTATPADDIEGILYKFIPSDYTKNAKTFSDTVQKDADSFVPPGEKIAAYIPSNQTLGNETVEYGIYKCSWDTPGFREFHRRIQLFILLYIEAGSYIQEDEDAWEFLLTQFVILPPYQGTGHGSQLYNALWDHISTRSEVSELTIEDPSEHFEDLRDRNDLMRLRKLVAKSKEILAGAPVDKVWMEKTRKELKYAKRQFLRMVELLLLEQLKYKKNDPEAYKALRLQAKERLYRFNYEVLSQVEPEERKQKLQETYANVEEDYKRLLTTSTGSGVEGSTAGTGRWKWISV</sequence>
<proteinExistence type="predicted"/>
<evidence type="ECO:0000313" key="2">
    <source>
        <dbReference type="Proteomes" id="UP001234202"/>
    </source>
</evidence>
<gene>
    <name evidence="1" type="ORF">QFC24_000167</name>
</gene>
<organism evidence="1 2">
    <name type="scientific">Naganishia onofrii</name>
    <dbReference type="NCBI Taxonomy" id="1851511"/>
    <lineage>
        <taxon>Eukaryota</taxon>
        <taxon>Fungi</taxon>
        <taxon>Dikarya</taxon>
        <taxon>Basidiomycota</taxon>
        <taxon>Agaricomycotina</taxon>
        <taxon>Tremellomycetes</taxon>
        <taxon>Filobasidiales</taxon>
        <taxon>Filobasidiaceae</taxon>
        <taxon>Naganishia</taxon>
    </lineage>
</organism>
<accession>A0ACC2XV92</accession>
<protein>
    <submittedName>
        <fullName evidence="1">Uncharacterized protein</fullName>
    </submittedName>
</protein>
<dbReference type="Proteomes" id="UP001234202">
    <property type="component" value="Unassembled WGS sequence"/>
</dbReference>
<reference evidence="1" key="1">
    <citation type="submission" date="2023-04" db="EMBL/GenBank/DDBJ databases">
        <title>Draft Genome sequencing of Naganishia species isolated from polar environments using Oxford Nanopore Technology.</title>
        <authorList>
            <person name="Leo P."/>
            <person name="Venkateswaran K."/>
        </authorList>
    </citation>
    <scope>NUCLEOTIDE SEQUENCE</scope>
    <source>
        <strain evidence="1">DBVPG 5303</strain>
    </source>
</reference>
<evidence type="ECO:0000313" key="1">
    <source>
        <dbReference type="EMBL" id="KAJ9127882.1"/>
    </source>
</evidence>
<name>A0ACC2XV92_9TREE</name>
<comment type="caution">
    <text evidence="1">The sequence shown here is derived from an EMBL/GenBank/DDBJ whole genome shotgun (WGS) entry which is preliminary data.</text>
</comment>
<dbReference type="EMBL" id="JASBWV010000001">
    <property type="protein sequence ID" value="KAJ9127882.1"/>
    <property type="molecule type" value="Genomic_DNA"/>
</dbReference>
<keyword evidence="2" id="KW-1185">Reference proteome</keyword>